<accession>A0A428DCR6</accession>
<evidence type="ECO:0000313" key="3">
    <source>
        <dbReference type="Proteomes" id="UP000267870"/>
    </source>
</evidence>
<gene>
    <name evidence="2" type="ORF">D8845_07605</name>
</gene>
<comment type="caution">
    <text evidence="2">The sequence shown here is derived from an EMBL/GenBank/DDBJ whole genome shotgun (WGS) entry which is preliminary data.</text>
</comment>
<reference evidence="2 3" key="1">
    <citation type="submission" date="2018-11" db="EMBL/GenBank/DDBJ databases">
        <title>Species Designations Belie Phenotypic and Genotypic Heterogeneity in Oral Streptococci.</title>
        <authorList>
            <person name="Velsko I."/>
        </authorList>
    </citation>
    <scope>NUCLEOTIDE SEQUENCE [LARGE SCALE GENOMIC DNA]</scope>
    <source>
        <strain evidence="2 3">BCC55</strain>
    </source>
</reference>
<keyword evidence="1" id="KW-1133">Transmembrane helix</keyword>
<keyword evidence="1" id="KW-0812">Transmembrane</keyword>
<protein>
    <submittedName>
        <fullName evidence="2">Uncharacterized protein</fullName>
    </submittedName>
</protein>
<dbReference type="EMBL" id="RJNZ01000011">
    <property type="protein sequence ID" value="RSI91174.1"/>
    <property type="molecule type" value="Genomic_DNA"/>
</dbReference>
<feature type="transmembrane region" description="Helical" evidence="1">
    <location>
        <begin position="33"/>
        <end position="50"/>
    </location>
</feature>
<dbReference type="NCBIfam" id="NF040686">
    <property type="entry name" value="TcpD_dom"/>
    <property type="match status" value="1"/>
</dbReference>
<dbReference type="RefSeq" id="WP_038806221.1">
    <property type="nucleotide sequence ID" value="NZ_RJNZ01000011.1"/>
</dbReference>
<sequence length="72" mass="8175">MALFQFLVQKIGLPVLAYFAITKGLEAWKDQKLGKLVVIVLIGGFLYFFMEDPQAVLKATAPFWKLLPNIFN</sequence>
<dbReference type="Proteomes" id="UP000267870">
    <property type="component" value="Unassembled WGS sequence"/>
</dbReference>
<evidence type="ECO:0000256" key="1">
    <source>
        <dbReference type="SAM" id="Phobius"/>
    </source>
</evidence>
<dbReference type="InterPro" id="IPR049746">
    <property type="entry name" value="TcpD-like_C"/>
</dbReference>
<keyword evidence="1" id="KW-0472">Membrane</keyword>
<proteinExistence type="predicted"/>
<evidence type="ECO:0000313" key="2">
    <source>
        <dbReference type="EMBL" id="RSI91174.1"/>
    </source>
</evidence>
<name>A0A428DCR6_STRMT</name>
<organism evidence="2 3">
    <name type="scientific">Streptococcus mitis</name>
    <dbReference type="NCBI Taxonomy" id="28037"/>
    <lineage>
        <taxon>Bacteria</taxon>
        <taxon>Bacillati</taxon>
        <taxon>Bacillota</taxon>
        <taxon>Bacilli</taxon>
        <taxon>Lactobacillales</taxon>
        <taxon>Streptococcaceae</taxon>
        <taxon>Streptococcus</taxon>
        <taxon>Streptococcus mitis group</taxon>
    </lineage>
</organism>
<dbReference type="AlphaFoldDB" id="A0A428DCR6"/>